<evidence type="ECO:0000259" key="2">
    <source>
        <dbReference type="Pfam" id="PF13400"/>
    </source>
</evidence>
<evidence type="ECO:0000256" key="1">
    <source>
        <dbReference type="SAM" id="Phobius"/>
    </source>
</evidence>
<gene>
    <name evidence="3" type="ORF">EG850_00405</name>
</gene>
<reference evidence="3 4" key="1">
    <citation type="submission" date="2018-11" db="EMBL/GenBank/DDBJ databases">
        <title>YIM 102482-1 draft genome.</title>
        <authorList>
            <person name="Li G."/>
            <person name="Jiang Y."/>
        </authorList>
    </citation>
    <scope>NUCLEOTIDE SEQUENCE [LARGE SCALE GENOMIC DNA]</scope>
    <source>
        <strain evidence="3 4">YIM 102482-1</strain>
    </source>
</reference>
<dbReference type="RefSeq" id="WP_124968734.1">
    <property type="nucleotide sequence ID" value="NZ_RQVS01000001.1"/>
</dbReference>
<accession>A0A3P3W0T6</accession>
<sequence>MRRLLTRDEGSVTPLILVYALIALAAGLLLTSAADLYLARKQLFSAADAAALAAVTRYELEAVTLVEGKPLVGLDTEQAAIAANDHLAKFGPTGAQVTAIAIDGDRIHLTVEATWTPVITSAFVPLAVPISVDVSARGRLE</sequence>
<organism evidence="3 4">
    <name type="scientific">Gulosibacter macacae</name>
    <dbReference type="NCBI Taxonomy" id="2488791"/>
    <lineage>
        <taxon>Bacteria</taxon>
        <taxon>Bacillati</taxon>
        <taxon>Actinomycetota</taxon>
        <taxon>Actinomycetes</taxon>
        <taxon>Micrococcales</taxon>
        <taxon>Microbacteriaceae</taxon>
        <taxon>Gulosibacter</taxon>
    </lineage>
</organism>
<dbReference type="EMBL" id="RQVS01000001">
    <property type="protein sequence ID" value="RRJ88645.1"/>
    <property type="molecule type" value="Genomic_DNA"/>
</dbReference>
<evidence type="ECO:0000313" key="3">
    <source>
        <dbReference type="EMBL" id="RRJ88645.1"/>
    </source>
</evidence>
<dbReference type="InterPro" id="IPR028087">
    <property type="entry name" value="Tad_N"/>
</dbReference>
<dbReference type="Proteomes" id="UP000274391">
    <property type="component" value="Unassembled WGS sequence"/>
</dbReference>
<comment type="caution">
    <text evidence="3">The sequence shown here is derived from an EMBL/GenBank/DDBJ whole genome shotgun (WGS) entry which is preliminary data.</text>
</comment>
<protein>
    <recommendedName>
        <fullName evidence="2">Putative Flp pilus-assembly TadG-like N-terminal domain-containing protein</fullName>
    </recommendedName>
</protein>
<keyword evidence="1" id="KW-0812">Transmembrane</keyword>
<dbReference type="AlphaFoldDB" id="A0A3P3W0T6"/>
<dbReference type="OrthoDB" id="4808490at2"/>
<proteinExistence type="predicted"/>
<evidence type="ECO:0000313" key="4">
    <source>
        <dbReference type="Proteomes" id="UP000274391"/>
    </source>
</evidence>
<feature type="transmembrane region" description="Helical" evidence="1">
    <location>
        <begin position="16"/>
        <end position="38"/>
    </location>
</feature>
<keyword evidence="1" id="KW-0472">Membrane</keyword>
<dbReference type="Pfam" id="PF13400">
    <property type="entry name" value="Tad"/>
    <property type="match status" value="1"/>
</dbReference>
<keyword evidence="1" id="KW-1133">Transmembrane helix</keyword>
<keyword evidence="4" id="KW-1185">Reference proteome</keyword>
<name>A0A3P3W0T6_9MICO</name>
<feature type="domain" description="Putative Flp pilus-assembly TadG-like N-terminal" evidence="2">
    <location>
        <begin position="10"/>
        <end position="55"/>
    </location>
</feature>